<dbReference type="EMBL" id="JAFHDT010000417">
    <property type="protein sequence ID" value="KAI7789610.1"/>
    <property type="molecule type" value="Genomic_DNA"/>
</dbReference>
<accession>A0A9W7T224</accession>
<dbReference type="InterPro" id="IPR003599">
    <property type="entry name" value="Ig_sub"/>
</dbReference>
<dbReference type="InterPro" id="IPR036179">
    <property type="entry name" value="Ig-like_dom_sf"/>
</dbReference>
<reference evidence="3" key="1">
    <citation type="submission" date="2021-02" db="EMBL/GenBank/DDBJ databases">
        <title>Comparative genomics reveals that relaxation of natural selection precedes convergent phenotypic evolution of cavefish.</title>
        <authorList>
            <person name="Peng Z."/>
        </authorList>
    </citation>
    <scope>NUCLEOTIDE SEQUENCE</scope>
    <source>
        <tissue evidence="3">Muscle</tissue>
    </source>
</reference>
<protein>
    <submittedName>
        <fullName evidence="3">Natural killer cell receptor 2B4-like</fullName>
    </submittedName>
</protein>
<name>A0A9W7T224_TRIRA</name>
<organism evidence="3 4">
    <name type="scientific">Triplophysa rosa</name>
    <name type="common">Cave loach</name>
    <dbReference type="NCBI Taxonomy" id="992332"/>
    <lineage>
        <taxon>Eukaryota</taxon>
        <taxon>Metazoa</taxon>
        <taxon>Chordata</taxon>
        <taxon>Craniata</taxon>
        <taxon>Vertebrata</taxon>
        <taxon>Euteleostomi</taxon>
        <taxon>Actinopterygii</taxon>
        <taxon>Neopterygii</taxon>
        <taxon>Teleostei</taxon>
        <taxon>Ostariophysi</taxon>
        <taxon>Cypriniformes</taxon>
        <taxon>Nemacheilidae</taxon>
        <taxon>Triplophysa</taxon>
    </lineage>
</organism>
<feature type="domain" description="Ig-like" evidence="2">
    <location>
        <begin position="123"/>
        <end position="209"/>
    </location>
</feature>
<keyword evidence="1" id="KW-0732">Signal</keyword>
<comment type="caution">
    <text evidence="3">The sequence shown here is derived from an EMBL/GenBank/DDBJ whole genome shotgun (WGS) entry which is preliminary data.</text>
</comment>
<dbReference type="SMART" id="SM00409">
    <property type="entry name" value="IG"/>
    <property type="match status" value="1"/>
</dbReference>
<dbReference type="InterPro" id="IPR007110">
    <property type="entry name" value="Ig-like_dom"/>
</dbReference>
<dbReference type="AlphaFoldDB" id="A0A9W7T224"/>
<dbReference type="Gene3D" id="2.60.40.10">
    <property type="entry name" value="Immunoglobulins"/>
    <property type="match status" value="2"/>
</dbReference>
<feature type="signal peptide" evidence="1">
    <location>
        <begin position="1"/>
        <end position="19"/>
    </location>
</feature>
<dbReference type="PANTHER" id="PTHR21063">
    <property type="entry name" value="LFA-3"/>
    <property type="match status" value="1"/>
</dbReference>
<dbReference type="Proteomes" id="UP001059041">
    <property type="component" value="Unassembled WGS sequence"/>
</dbReference>
<dbReference type="PANTHER" id="PTHR21063:SF4">
    <property type="entry name" value="CD48 ANTIGEN-RELATED"/>
    <property type="match status" value="1"/>
</dbReference>
<dbReference type="PROSITE" id="PS50835">
    <property type="entry name" value="IG_LIKE"/>
    <property type="match status" value="1"/>
</dbReference>
<feature type="chain" id="PRO_5040953219" evidence="1">
    <location>
        <begin position="20"/>
        <end position="258"/>
    </location>
</feature>
<dbReference type="InterPro" id="IPR013783">
    <property type="entry name" value="Ig-like_fold"/>
</dbReference>
<keyword evidence="3" id="KW-0675">Receptor</keyword>
<evidence type="ECO:0000256" key="1">
    <source>
        <dbReference type="SAM" id="SignalP"/>
    </source>
</evidence>
<keyword evidence="4" id="KW-1185">Reference proteome</keyword>
<dbReference type="SUPFAM" id="SSF48726">
    <property type="entry name" value="Immunoglobulin"/>
    <property type="match status" value="2"/>
</dbReference>
<evidence type="ECO:0000313" key="4">
    <source>
        <dbReference type="Proteomes" id="UP001059041"/>
    </source>
</evidence>
<proteinExistence type="predicted"/>
<evidence type="ECO:0000259" key="2">
    <source>
        <dbReference type="PROSITE" id="PS50835"/>
    </source>
</evidence>
<evidence type="ECO:0000313" key="3">
    <source>
        <dbReference type="EMBL" id="KAI7789610.1"/>
    </source>
</evidence>
<gene>
    <name evidence="3" type="ORF">IRJ41_012854</name>
</gene>
<sequence>MFLVIFLCMCSWSLEGVFGSESVMEGDSVLLSVNITETQRRDGIMWTYGPHTIPLAKLNAENNKTYNGPDGRFRDRLKLSESGSLIITDVRIKHSGLYYIYTTSQETPLKIFNITVYTHLPVPIISRVSSQISSSSSSSSDCCVLCSVMNVTRVSLSWYNGSRVHSSISVSDLNIRLSLPLEVEYQDTNTYRCVVNNPITNHTQHLHVTQLCHTCSEFSCCCGFTEAVIRLVVSALVGVATVAFLVYDVRSGAVLDPV</sequence>